<feature type="transmembrane region" description="Helical" evidence="6">
    <location>
        <begin position="397"/>
        <end position="419"/>
    </location>
</feature>
<feature type="transmembrane region" description="Helical" evidence="6">
    <location>
        <begin position="114"/>
        <end position="136"/>
    </location>
</feature>
<protein>
    <submittedName>
        <fullName evidence="7">Membrane protein</fullName>
    </submittedName>
</protein>
<feature type="transmembrane region" description="Helical" evidence="6">
    <location>
        <begin position="467"/>
        <end position="496"/>
    </location>
</feature>
<keyword evidence="5 6" id="KW-0472">Membrane</keyword>
<keyword evidence="4 6" id="KW-1133">Transmembrane helix</keyword>
<feature type="transmembrane region" description="Helical" evidence="6">
    <location>
        <begin position="296"/>
        <end position="314"/>
    </location>
</feature>
<evidence type="ECO:0000256" key="6">
    <source>
        <dbReference type="SAM" id="Phobius"/>
    </source>
</evidence>
<keyword evidence="3 6" id="KW-0812">Transmembrane</keyword>
<sequence>MEEKEFIDVKHPEIEHPSIKDPAILTVIIFLAVIGAIIGVQLITSLGISANTSIVGAVFAMILSRIPLQQLVKFKSIHSQNLVQTSISAATFGAASSLILPIGIPYVLGMTQLIIPLFIGVIMAMFVDALLLYKFFDTKVFPAKEAWPPGIATAEAIKAGDEGGKRAKYLLTGIGVGIIGSILKIPMSAFGVAFIGNIWALSMFGLGLLASSYSPSIIGVNLDDYYIPHGFMIGAGIVALFQVLFIIFNKNKKVKNEEKAYAKNTREIGQGFGYGFIAYVIVSIIMAIIGGLYTNMSLFMIIGFALFAAAAAFAHELIVGIAAMHAGWFPAFAVALITLIIGILIGFPTEALAMLAGFSACTGVAFADMGYDLKTGFILRGNGEDPAFEKEGRKHQLLVAMVGFSVAAIIVLLTFNHYFSQGLIPPINHVYAAAIQSGVSNSIALHLIIWAIPGAILQLIGGSGKQLGILFSTGLLLINPLAGWAVLVGIIIRIIVLKKAPQHEQNMTIMAAGVIAGDAIYSFLNSIIKVGK</sequence>
<feature type="transmembrane region" description="Helical" evidence="6">
    <location>
        <begin position="89"/>
        <end position="108"/>
    </location>
</feature>
<evidence type="ECO:0000313" key="7">
    <source>
        <dbReference type="EMBL" id="GGB52655.1"/>
    </source>
</evidence>
<feature type="transmembrane region" description="Helical" evidence="6">
    <location>
        <begin position="48"/>
        <end position="68"/>
    </location>
</feature>
<feature type="transmembrane region" description="Helical" evidence="6">
    <location>
        <begin position="508"/>
        <end position="528"/>
    </location>
</feature>
<dbReference type="InterPro" id="IPR004813">
    <property type="entry name" value="OPT"/>
</dbReference>
<feature type="transmembrane region" description="Helical" evidence="6">
    <location>
        <begin position="225"/>
        <end position="248"/>
    </location>
</feature>
<evidence type="ECO:0000313" key="8">
    <source>
        <dbReference type="Proteomes" id="UP000621492"/>
    </source>
</evidence>
<evidence type="ECO:0000256" key="1">
    <source>
        <dbReference type="ARBA" id="ARBA00004141"/>
    </source>
</evidence>
<organism evidence="7 8">
    <name type="scientific">Lentibacillus populi</name>
    <dbReference type="NCBI Taxonomy" id="1827502"/>
    <lineage>
        <taxon>Bacteria</taxon>
        <taxon>Bacillati</taxon>
        <taxon>Bacillota</taxon>
        <taxon>Bacilli</taxon>
        <taxon>Bacillales</taxon>
        <taxon>Bacillaceae</taxon>
        <taxon>Lentibacillus</taxon>
    </lineage>
</organism>
<feature type="transmembrane region" description="Helical" evidence="6">
    <location>
        <begin position="439"/>
        <end position="460"/>
    </location>
</feature>
<evidence type="ECO:0000256" key="3">
    <source>
        <dbReference type="ARBA" id="ARBA00022692"/>
    </source>
</evidence>
<keyword evidence="8" id="KW-1185">Reference proteome</keyword>
<comment type="subcellular location">
    <subcellularLocation>
        <location evidence="1">Membrane</location>
        <topology evidence="1">Multi-pass membrane protein</topology>
    </subcellularLocation>
</comment>
<reference evidence="7" key="1">
    <citation type="journal article" date="2014" name="Int. J. Syst. Evol. Microbiol.">
        <title>Complete genome sequence of Corynebacterium casei LMG S-19264T (=DSM 44701T), isolated from a smear-ripened cheese.</title>
        <authorList>
            <consortium name="US DOE Joint Genome Institute (JGI-PGF)"/>
            <person name="Walter F."/>
            <person name="Albersmeier A."/>
            <person name="Kalinowski J."/>
            <person name="Ruckert C."/>
        </authorList>
    </citation>
    <scope>NUCLEOTIDE SEQUENCE</scope>
    <source>
        <strain evidence="7">CGMCC 1.15454</strain>
    </source>
</reference>
<feature type="transmembrane region" description="Helical" evidence="6">
    <location>
        <begin position="326"/>
        <end position="345"/>
    </location>
</feature>
<dbReference type="AlphaFoldDB" id="A0A9W5X742"/>
<dbReference type="RefSeq" id="WP_102414716.1">
    <property type="nucleotide sequence ID" value="NZ_BMJD01000032.1"/>
</dbReference>
<evidence type="ECO:0000256" key="2">
    <source>
        <dbReference type="ARBA" id="ARBA00022448"/>
    </source>
</evidence>
<reference evidence="7" key="2">
    <citation type="submission" date="2020-09" db="EMBL/GenBank/DDBJ databases">
        <authorList>
            <person name="Sun Q."/>
            <person name="Zhou Y."/>
        </authorList>
    </citation>
    <scope>NUCLEOTIDE SEQUENCE</scope>
    <source>
        <strain evidence="7">CGMCC 1.15454</strain>
    </source>
</reference>
<gene>
    <name evidence="7" type="ORF">GCM10011409_32810</name>
</gene>
<proteinExistence type="predicted"/>
<dbReference type="GO" id="GO:0016020">
    <property type="term" value="C:membrane"/>
    <property type="evidence" value="ECO:0007669"/>
    <property type="project" value="UniProtKB-SubCell"/>
</dbReference>
<dbReference type="EMBL" id="BMJD01000032">
    <property type="protein sequence ID" value="GGB52655.1"/>
    <property type="molecule type" value="Genomic_DNA"/>
</dbReference>
<dbReference type="Pfam" id="PF03169">
    <property type="entry name" value="OPT"/>
    <property type="match status" value="2"/>
</dbReference>
<evidence type="ECO:0000256" key="4">
    <source>
        <dbReference type="ARBA" id="ARBA00022989"/>
    </source>
</evidence>
<keyword evidence="2" id="KW-0813">Transport</keyword>
<evidence type="ECO:0000256" key="5">
    <source>
        <dbReference type="ARBA" id="ARBA00023136"/>
    </source>
</evidence>
<dbReference type="GO" id="GO:0035673">
    <property type="term" value="F:oligopeptide transmembrane transporter activity"/>
    <property type="evidence" value="ECO:0007669"/>
    <property type="project" value="InterPro"/>
</dbReference>
<feature type="transmembrane region" description="Helical" evidence="6">
    <location>
        <begin position="268"/>
        <end position="290"/>
    </location>
</feature>
<dbReference type="Proteomes" id="UP000621492">
    <property type="component" value="Unassembled WGS sequence"/>
</dbReference>
<name>A0A9W5X742_9BACI</name>
<accession>A0A9W5X742</accession>
<feature type="transmembrane region" description="Helical" evidence="6">
    <location>
        <begin position="189"/>
        <end position="213"/>
    </location>
</feature>
<feature type="transmembrane region" description="Helical" evidence="6">
    <location>
        <begin position="23"/>
        <end position="42"/>
    </location>
</feature>
<comment type="caution">
    <text evidence="7">The sequence shown here is derived from an EMBL/GenBank/DDBJ whole genome shotgun (WGS) entry which is preliminary data.</text>
</comment>